<name>A0A2X0QX53_9PROT</name>
<reference evidence="1" key="1">
    <citation type="submission" date="2018-05" db="EMBL/GenBank/DDBJ databases">
        <authorList>
            <person name="Lanie J.A."/>
            <person name="Ng W.-L."/>
            <person name="Kazmierczak K.M."/>
            <person name="Andrzejewski T.M."/>
            <person name="Davidsen T.M."/>
            <person name="Wayne K.J."/>
            <person name="Tettelin H."/>
            <person name="Glass J.I."/>
            <person name="Rusch D."/>
            <person name="Podicherti R."/>
            <person name="Tsui H.-C.T."/>
            <person name="Winkler M.E."/>
        </authorList>
    </citation>
    <scope>NUCLEOTIDE SEQUENCE</scope>
    <source>
        <strain evidence="1">KNB</strain>
    </source>
</reference>
<evidence type="ECO:0008006" key="2">
    <source>
        <dbReference type="Google" id="ProtNLM"/>
    </source>
</evidence>
<dbReference type="AlphaFoldDB" id="A0A2X0QX53"/>
<sequence length="70" mass="8011">MEILAAYRRTRESYSAERLRSDLADHGVDALLYRIRKLRENLGLRCKQKRKFKVTTDSGHIGGCAKSAET</sequence>
<proteinExistence type="predicted"/>
<dbReference type="EMBL" id="LS423452">
    <property type="protein sequence ID" value="SPS06270.1"/>
    <property type="molecule type" value="Genomic_DNA"/>
</dbReference>
<accession>A0A2X0QX53</accession>
<organism evidence="1">
    <name type="scientific">Candidatus Nitrotoga fabula</name>
    <dbReference type="NCBI Taxonomy" id="2182327"/>
    <lineage>
        <taxon>Bacteria</taxon>
        <taxon>Pseudomonadati</taxon>
        <taxon>Pseudomonadota</taxon>
        <taxon>Betaproteobacteria</taxon>
        <taxon>Nitrosomonadales</taxon>
        <taxon>Gallionellaceae</taxon>
        <taxon>Candidatus Nitrotoga</taxon>
    </lineage>
</organism>
<protein>
    <recommendedName>
        <fullName evidence="2">Transposase</fullName>
    </recommendedName>
</protein>
<gene>
    <name evidence="1" type="ORF">NITFAB_1860</name>
</gene>
<evidence type="ECO:0000313" key="1">
    <source>
        <dbReference type="EMBL" id="SPS06270.1"/>
    </source>
</evidence>